<evidence type="ECO:0000256" key="8">
    <source>
        <dbReference type="SAM" id="MobiDB-lite"/>
    </source>
</evidence>
<dbReference type="PRINTS" id="PR01415">
    <property type="entry name" value="ANKYRIN"/>
</dbReference>
<evidence type="ECO:0000256" key="1">
    <source>
        <dbReference type="ARBA" id="ARBA00022723"/>
    </source>
</evidence>
<keyword evidence="1" id="KW-0479">Metal-binding</keyword>
<dbReference type="Gene3D" id="1.25.40.20">
    <property type="entry name" value="Ankyrin repeat-containing domain"/>
    <property type="match status" value="4"/>
</dbReference>
<dbReference type="PANTHER" id="PTHR24198:SF165">
    <property type="entry name" value="ANKYRIN REPEAT-CONTAINING PROTEIN-RELATED"/>
    <property type="match status" value="1"/>
</dbReference>
<dbReference type="Pfam" id="PF12796">
    <property type="entry name" value="Ank_2"/>
    <property type="match status" value="1"/>
</dbReference>
<dbReference type="SUPFAM" id="SSF48403">
    <property type="entry name" value="Ankyrin repeat"/>
    <property type="match status" value="2"/>
</dbReference>
<feature type="repeat" description="ANK" evidence="6">
    <location>
        <begin position="37"/>
        <end position="69"/>
    </location>
</feature>
<accession>E1ZM51</accession>
<dbReference type="InParanoid" id="E1ZM51"/>
<keyword evidence="4" id="KW-0862">Zinc</keyword>
<keyword evidence="3 7" id="KW-0863">Zinc-finger</keyword>
<evidence type="ECO:0000256" key="3">
    <source>
        <dbReference type="ARBA" id="ARBA00022771"/>
    </source>
</evidence>
<evidence type="ECO:0000256" key="4">
    <source>
        <dbReference type="ARBA" id="ARBA00022833"/>
    </source>
</evidence>
<feature type="compositionally biased region" description="Low complexity" evidence="8">
    <location>
        <begin position="515"/>
        <end position="553"/>
    </location>
</feature>
<feature type="repeat" description="ANK" evidence="6">
    <location>
        <begin position="126"/>
        <end position="158"/>
    </location>
</feature>
<feature type="domain" description="MYND-type" evidence="9">
    <location>
        <begin position="1166"/>
        <end position="1209"/>
    </location>
</feature>
<dbReference type="SMART" id="SM00248">
    <property type="entry name" value="ANK"/>
    <property type="match status" value="8"/>
</dbReference>
<dbReference type="InterPro" id="IPR002110">
    <property type="entry name" value="Ankyrin_rpt"/>
</dbReference>
<evidence type="ECO:0000256" key="7">
    <source>
        <dbReference type="PROSITE-ProRule" id="PRU00134"/>
    </source>
</evidence>
<dbReference type="Pfam" id="PF01753">
    <property type="entry name" value="zf-MYND"/>
    <property type="match status" value="1"/>
</dbReference>
<sequence>MAYRTPFLAALRDGDVAVVAACLSEGRDPSAPVMFKPDHTPLHVAASHGHLEVLRMLIDAGADPRQLTTDGHDALALALCHGHVHLIQPLLAAGCAALDQPRGRMSPQEMASLGLSGLRVAEGRCKGHSLLALAAWRNQVESIKALLALGCDINAPSPSQQASPKHMAAMGGAREALVLLAERGANLSLKDADGLTVLHHCCGIEAQALMCPDIACAPESCRHSECLKALFSRGYCLGLIEERANNQSSPLERACHSAHVASARALLDAGAAVDGGDPRISAPLTDACAAGCPEIAALFEPMQSDDLPKHSPGHLECARILLERGMCSGAEVARLVAVGGRPPSKLYTLDLLVGHPGQTSADAFRLLLQHGAPANREPGEASPLWLAVRKGHTAAVEALLEHGAQLAVAGRSDNAIMHAAPHPAACMAVLSASRRLPMAERRRLYTATVPPGIAGAGQPTWQLVQDTCGDRECVKLMQRCLREAGVEVKLQRPPKPDPGSGAEQFAAMQAMLHAPGSSSGVAGPGSSAGAAGAAQAPGSASSAFATRAASMPGQPGGGGDPTTETLFFLTDTNDPDRMIQHLEAQFERRHRESPELVYGCLFEREWRSLSQAALAAEARRVLQPLRGGSSGDPEEQRCVLIFLANAVCSSKLRAALIKEGLLGVMAGVLTPAAARRRPAAWHAPTCTALMNLILSGDAGQLGKPGLRYAWALLERYAPPANSQQPAAAASCDPNVELSLTYAVQLIGWTASENASVSHPLRLCEGGEDHGRLLFLRACAGMMAGKPDQTLIMSVAKAISTIQIIGIHAMDVPPSEDFLYRSAEARRIFTQPSLLGAALQCLRVLVSEPHASQAELVRSHIQALHPLLACCSVEARRYGLVRLVLDGLAGSPAVAHQFCCMLYMLVHYADDRTIECLIKAGLLPALEARLAPILAAGTSRAALAAAVAAHSVGGPPVPNTLMSCTVIAMRRSDAFVAEVVHPKCQLGKTLAALVAAITCAFGEQPQGSVWSMLLRQATCLLGLMCSDGDVARRLLATADLHNMVARALPQVHLSVAGNLGLVWIRLLQHAGPEVLAEMRRQKAWPGDQAAAGAELQPMQRLIRRLQELARDPQAQDIVRPMMMFTFRMIQGEDVDWSIIQLDNPGPQIIYGQQSAGGGEEAAAASCCACCGVAARPPAVSLRRCSSCRQASYCGAACQTRDWRCWHKTVCQPAGS</sequence>
<evidence type="ECO:0000313" key="10">
    <source>
        <dbReference type="EMBL" id="EFN53051.1"/>
    </source>
</evidence>
<dbReference type="eggNOG" id="KOG4177">
    <property type="taxonomic scope" value="Eukaryota"/>
</dbReference>
<dbReference type="Pfam" id="PF00023">
    <property type="entry name" value="Ank"/>
    <property type="match status" value="1"/>
</dbReference>
<dbReference type="PROSITE" id="PS50865">
    <property type="entry name" value="ZF_MYND_2"/>
    <property type="match status" value="1"/>
</dbReference>
<dbReference type="Gene3D" id="6.10.140.2220">
    <property type="match status" value="1"/>
</dbReference>
<feature type="repeat" description="ANK" evidence="6">
    <location>
        <begin position="379"/>
        <end position="411"/>
    </location>
</feature>
<evidence type="ECO:0000256" key="5">
    <source>
        <dbReference type="ARBA" id="ARBA00023043"/>
    </source>
</evidence>
<evidence type="ECO:0000256" key="2">
    <source>
        <dbReference type="ARBA" id="ARBA00022737"/>
    </source>
</evidence>
<evidence type="ECO:0000256" key="6">
    <source>
        <dbReference type="PROSITE-ProRule" id="PRU00023"/>
    </source>
</evidence>
<dbReference type="RefSeq" id="XP_005845153.1">
    <property type="nucleotide sequence ID" value="XM_005845091.1"/>
</dbReference>
<dbReference type="PROSITE" id="PS50297">
    <property type="entry name" value="ANK_REP_REGION"/>
    <property type="match status" value="2"/>
</dbReference>
<feature type="repeat" description="ANK" evidence="6">
    <location>
        <begin position="160"/>
        <end position="192"/>
    </location>
</feature>
<dbReference type="Proteomes" id="UP000008141">
    <property type="component" value="Unassembled WGS sequence"/>
</dbReference>
<protein>
    <recommendedName>
        <fullName evidence="9">MYND-type domain-containing protein</fullName>
    </recommendedName>
</protein>
<dbReference type="KEGG" id="cvr:CHLNCDRAFT_137302"/>
<dbReference type="SUPFAM" id="SSF144232">
    <property type="entry name" value="HIT/MYND zinc finger-like"/>
    <property type="match status" value="1"/>
</dbReference>
<evidence type="ECO:0000313" key="11">
    <source>
        <dbReference type="Proteomes" id="UP000008141"/>
    </source>
</evidence>
<gene>
    <name evidence="10" type="ORF">CHLNCDRAFT_137302</name>
</gene>
<dbReference type="InterPro" id="IPR002893">
    <property type="entry name" value="Znf_MYND"/>
</dbReference>
<keyword evidence="11" id="KW-1185">Reference proteome</keyword>
<keyword evidence="5 6" id="KW-0040">ANK repeat</keyword>
<evidence type="ECO:0000259" key="9">
    <source>
        <dbReference type="PROSITE" id="PS50865"/>
    </source>
</evidence>
<dbReference type="STRING" id="554065.E1ZM51"/>
<dbReference type="GO" id="GO:0008270">
    <property type="term" value="F:zinc ion binding"/>
    <property type="evidence" value="ECO:0007669"/>
    <property type="project" value="UniProtKB-KW"/>
</dbReference>
<proteinExistence type="predicted"/>
<feature type="region of interest" description="Disordered" evidence="8">
    <location>
        <begin position="515"/>
        <end position="564"/>
    </location>
</feature>
<dbReference type="InterPro" id="IPR036770">
    <property type="entry name" value="Ankyrin_rpt-contain_sf"/>
</dbReference>
<dbReference type="GeneID" id="17352363"/>
<dbReference type="EMBL" id="GL433853">
    <property type="protein sequence ID" value="EFN53051.1"/>
    <property type="molecule type" value="Genomic_DNA"/>
</dbReference>
<dbReference type="AlphaFoldDB" id="E1ZM51"/>
<organism evidence="11">
    <name type="scientific">Chlorella variabilis</name>
    <name type="common">Green alga</name>
    <dbReference type="NCBI Taxonomy" id="554065"/>
    <lineage>
        <taxon>Eukaryota</taxon>
        <taxon>Viridiplantae</taxon>
        <taxon>Chlorophyta</taxon>
        <taxon>core chlorophytes</taxon>
        <taxon>Trebouxiophyceae</taxon>
        <taxon>Chlorellales</taxon>
        <taxon>Chlorellaceae</taxon>
        <taxon>Chlorella clade</taxon>
        <taxon>Chlorella</taxon>
    </lineage>
</organism>
<keyword evidence="2" id="KW-0677">Repeat</keyword>
<dbReference type="PROSITE" id="PS50088">
    <property type="entry name" value="ANK_REPEAT"/>
    <property type="match status" value="4"/>
</dbReference>
<reference evidence="10 11" key="1">
    <citation type="journal article" date="2010" name="Plant Cell">
        <title>The Chlorella variabilis NC64A genome reveals adaptation to photosymbiosis, coevolution with viruses, and cryptic sex.</title>
        <authorList>
            <person name="Blanc G."/>
            <person name="Duncan G."/>
            <person name="Agarkova I."/>
            <person name="Borodovsky M."/>
            <person name="Gurnon J."/>
            <person name="Kuo A."/>
            <person name="Lindquist E."/>
            <person name="Lucas S."/>
            <person name="Pangilinan J."/>
            <person name="Polle J."/>
            <person name="Salamov A."/>
            <person name="Terry A."/>
            <person name="Yamada T."/>
            <person name="Dunigan D.D."/>
            <person name="Grigoriev I.V."/>
            <person name="Claverie J.M."/>
            <person name="Van Etten J.L."/>
        </authorList>
    </citation>
    <scope>NUCLEOTIDE SEQUENCE [LARGE SCALE GENOMIC DNA]</scope>
    <source>
        <strain evidence="10 11">NC64A</strain>
    </source>
</reference>
<dbReference type="PANTHER" id="PTHR24198">
    <property type="entry name" value="ANKYRIN REPEAT AND PROTEIN KINASE DOMAIN-CONTAINING PROTEIN"/>
    <property type="match status" value="1"/>
</dbReference>
<dbReference type="OrthoDB" id="194358at2759"/>
<name>E1ZM51_CHLVA</name>